<accession>A0A223KU10</accession>
<protein>
    <recommendedName>
        <fullName evidence="1">N-acetyltransferase domain-containing protein</fullName>
    </recommendedName>
</protein>
<dbReference type="PROSITE" id="PS51186">
    <property type="entry name" value="GNAT"/>
    <property type="match status" value="1"/>
</dbReference>
<reference evidence="2 3" key="1">
    <citation type="submission" date="2016-12" db="EMBL/GenBank/DDBJ databases">
        <title>The whole genome sequencing and assembly of Bacillus cohnii DSM 6307T strain.</title>
        <authorList>
            <person name="Lee Y.-J."/>
            <person name="Yi H."/>
            <person name="Bahn Y.-S."/>
            <person name="Kim J.F."/>
            <person name="Lee D.-W."/>
        </authorList>
    </citation>
    <scope>NUCLEOTIDE SEQUENCE [LARGE SCALE GENOMIC DNA]</scope>
    <source>
        <strain evidence="2 3">DSM 6307</strain>
    </source>
</reference>
<dbReference type="Gene3D" id="3.40.630.30">
    <property type="match status" value="1"/>
</dbReference>
<dbReference type="RefSeq" id="WP_066415624.1">
    <property type="nucleotide sequence ID" value="NZ_CP018866.1"/>
</dbReference>
<evidence type="ECO:0000313" key="2">
    <source>
        <dbReference type="EMBL" id="AST92981.1"/>
    </source>
</evidence>
<dbReference type="AlphaFoldDB" id="A0A223KU10"/>
<evidence type="ECO:0000313" key="3">
    <source>
        <dbReference type="Proteomes" id="UP000215224"/>
    </source>
</evidence>
<dbReference type="InterPro" id="IPR000182">
    <property type="entry name" value="GNAT_dom"/>
</dbReference>
<keyword evidence="3" id="KW-1185">Reference proteome</keyword>
<gene>
    <name evidence="2" type="ORF">BC6307_17670</name>
</gene>
<dbReference type="SUPFAM" id="SSF55729">
    <property type="entry name" value="Acyl-CoA N-acyltransferases (Nat)"/>
    <property type="match status" value="1"/>
</dbReference>
<evidence type="ECO:0000259" key="1">
    <source>
        <dbReference type="PROSITE" id="PS51186"/>
    </source>
</evidence>
<sequence length="264" mass="29258">MLPFNLSKQLELSEINMVTSRLRALQQISNNELGVNITQFGNATAFSINGIPGPAYNTVKGLTDAEEHLLDEIFFHYAAKKIPIQLEIVPGHVSSRLLSKLPNYGVSHKDFHTTLFSSGSKPTIHKLNSHVNITELTVEQFHLYGEIYVKAFNMPTSFKEAVSGNNIILHGLEGWKFYLATIEEKPVGVGVLHIHHHVATLAVAATLPEKRDKGIHTSLIYERIYDALGSGAQLICGQAKYGSVSHYNMHKLGLQVAYTKALWS</sequence>
<dbReference type="STRING" id="1314751.GCA_001591425_02091"/>
<proteinExistence type="predicted"/>
<dbReference type="EMBL" id="CP018866">
    <property type="protein sequence ID" value="AST92981.1"/>
    <property type="molecule type" value="Genomic_DNA"/>
</dbReference>
<feature type="domain" description="N-acetyltransferase" evidence="1">
    <location>
        <begin position="131"/>
        <end position="264"/>
    </location>
</feature>
<dbReference type="Proteomes" id="UP000215224">
    <property type="component" value="Chromosome"/>
</dbReference>
<dbReference type="KEGG" id="bcoh:BC6307_17670"/>
<dbReference type="GO" id="GO:0016747">
    <property type="term" value="F:acyltransferase activity, transferring groups other than amino-acyl groups"/>
    <property type="evidence" value="ECO:0007669"/>
    <property type="project" value="InterPro"/>
</dbReference>
<dbReference type="InterPro" id="IPR016181">
    <property type="entry name" value="Acyl_CoA_acyltransferase"/>
</dbReference>
<name>A0A223KU10_9BACI</name>
<organism evidence="2 3">
    <name type="scientific">Sutcliffiella cohnii</name>
    <dbReference type="NCBI Taxonomy" id="33932"/>
    <lineage>
        <taxon>Bacteria</taxon>
        <taxon>Bacillati</taxon>
        <taxon>Bacillota</taxon>
        <taxon>Bacilli</taxon>
        <taxon>Bacillales</taxon>
        <taxon>Bacillaceae</taxon>
        <taxon>Sutcliffiella</taxon>
    </lineage>
</organism>